<dbReference type="RefSeq" id="WP_269403034.1">
    <property type="nucleotide sequence ID" value="NZ_JAPWGW010000004.1"/>
</dbReference>
<dbReference type="SUPFAM" id="SSF53383">
    <property type="entry name" value="PLP-dependent transferases"/>
    <property type="match status" value="1"/>
</dbReference>
<dbReference type="InterPro" id="IPR021115">
    <property type="entry name" value="Pyridoxal-P_BS"/>
</dbReference>
<comment type="caution">
    <text evidence="6">The sequence shown here is derived from an EMBL/GenBank/DDBJ whole genome shotgun (WGS) entry which is preliminary data.</text>
</comment>
<dbReference type="InterPro" id="IPR002129">
    <property type="entry name" value="PyrdxlP-dep_de-COase"/>
</dbReference>
<dbReference type="PROSITE" id="PS00392">
    <property type="entry name" value="DDC_GAD_HDC_YDC"/>
    <property type="match status" value="1"/>
</dbReference>
<dbReference type="Gene3D" id="3.90.1150.170">
    <property type="match status" value="2"/>
</dbReference>
<accession>A0ABT4LX85</accession>
<dbReference type="InterPro" id="IPR015421">
    <property type="entry name" value="PyrdxlP-dep_Trfase_major"/>
</dbReference>
<keyword evidence="2" id="KW-0210">Decarboxylase</keyword>
<comment type="similarity">
    <text evidence="5">Belongs to the group II decarboxylase family.</text>
</comment>
<protein>
    <submittedName>
        <fullName evidence="6">Pyridoxal-dependent decarboxylase</fullName>
    </submittedName>
</protein>
<dbReference type="PANTHER" id="PTHR11999">
    <property type="entry name" value="GROUP II PYRIDOXAL-5-PHOSPHATE DECARBOXYLASE"/>
    <property type="match status" value="1"/>
</dbReference>
<evidence type="ECO:0000256" key="4">
    <source>
        <dbReference type="ARBA" id="ARBA00023239"/>
    </source>
</evidence>
<gene>
    <name evidence="6" type="ORF">O4G74_12955</name>
</gene>
<evidence type="ECO:0000256" key="1">
    <source>
        <dbReference type="ARBA" id="ARBA00001933"/>
    </source>
</evidence>
<comment type="cofactor">
    <cofactor evidence="1 5">
        <name>pyridoxal 5'-phosphate</name>
        <dbReference type="ChEBI" id="CHEBI:597326"/>
    </cofactor>
</comment>
<dbReference type="Pfam" id="PF00282">
    <property type="entry name" value="Pyridoxal_deC"/>
    <property type="match status" value="1"/>
</dbReference>
<evidence type="ECO:0000256" key="3">
    <source>
        <dbReference type="ARBA" id="ARBA00022898"/>
    </source>
</evidence>
<dbReference type="InterPro" id="IPR010977">
    <property type="entry name" value="Aromatic_deC"/>
</dbReference>
<evidence type="ECO:0000256" key="2">
    <source>
        <dbReference type="ARBA" id="ARBA00022793"/>
    </source>
</evidence>
<keyword evidence="3 5" id="KW-0663">Pyridoxal phosphate</keyword>
<reference evidence="6" key="1">
    <citation type="submission" date="2022-12" db="EMBL/GenBank/DDBJ databases">
        <title>Bacterial isolates from different developmental stages of Nematostella vectensis.</title>
        <authorList>
            <person name="Fraune S."/>
        </authorList>
    </citation>
    <scope>NUCLEOTIDE SEQUENCE</scope>
    <source>
        <strain evidence="6">G21632-S1</strain>
    </source>
</reference>
<name>A0ABT4LX85_9PROT</name>
<keyword evidence="4 5" id="KW-0456">Lyase</keyword>
<evidence type="ECO:0000313" key="7">
    <source>
        <dbReference type="Proteomes" id="UP001083770"/>
    </source>
</evidence>
<dbReference type="InterPro" id="IPR015424">
    <property type="entry name" value="PyrdxlP-dep_Trfase"/>
</dbReference>
<sequence length="487" mass="52131">MTDFPEKSALEPDDWAAFRQRAHETLDRALDRLEQAGTGSVWSPVPKDVESQLEQALVAAPLEADACDAALASLLPYGVGNTHPRFLGWVHGSGTPFGLLPAMIEASLNANCGGRDHVGLKVERALTAWVAEQFGFPQTASGLVVTGTSMATVVALKVARDAALGFASRETGVDGSKLVAYTSAEAHACNARALDILGLGTSALRKIAVNGAFRMDLSALKSAIDRDRAAGLVPFAVIGTAGTVNTGAIDDLGGLAVIAEQEKLWFHVDGAFAASGILSDEVAPKLRGIERAHSIAFDFHKWLHVNYDAGFVLVRDEDLHRRTFSTRPEYLKAAERGLAAGNPWPVEFGPELSRGFRALKVWAHIAEFGPQRLGAAISENCQLVRTLAALVDDAPSLERLAPVETSICCFRYRADGLTESELDALNEEIVVRLQETGVAAPSTTKVNGKLAIRVNITNHRTREADLHVLLGAIDDLAPEALAQFRHT</sequence>
<evidence type="ECO:0000256" key="5">
    <source>
        <dbReference type="RuleBase" id="RU000382"/>
    </source>
</evidence>
<dbReference type="Proteomes" id="UP001083770">
    <property type="component" value="Unassembled WGS sequence"/>
</dbReference>
<evidence type="ECO:0000313" key="6">
    <source>
        <dbReference type="EMBL" id="MCZ4298972.1"/>
    </source>
</evidence>
<proteinExistence type="inferred from homology"/>
<dbReference type="PRINTS" id="PR00800">
    <property type="entry name" value="YHDCRBOXLASE"/>
</dbReference>
<dbReference type="EMBL" id="JAPWGW010000004">
    <property type="protein sequence ID" value="MCZ4298972.1"/>
    <property type="molecule type" value="Genomic_DNA"/>
</dbReference>
<dbReference type="Gene3D" id="3.40.640.10">
    <property type="entry name" value="Type I PLP-dependent aspartate aminotransferase-like (Major domain)"/>
    <property type="match status" value="1"/>
</dbReference>
<organism evidence="6 7">
    <name type="scientific">Henriciella marina</name>
    <dbReference type="NCBI Taxonomy" id="453851"/>
    <lineage>
        <taxon>Bacteria</taxon>
        <taxon>Pseudomonadati</taxon>
        <taxon>Pseudomonadota</taxon>
        <taxon>Alphaproteobacteria</taxon>
        <taxon>Hyphomonadales</taxon>
        <taxon>Hyphomonadaceae</taxon>
        <taxon>Henriciella</taxon>
    </lineage>
</organism>
<dbReference type="PANTHER" id="PTHR11999:SF70">
    <property type="entry name" value="MIP05841P"/>
    <property type="match status" value="1"/>
</dbReference>
<keyword evidence="7" id="KW-1185">Reference proteome</keyword>